<dbReference type="EMBL" id="BAAAUX010000001">
    <property type="protein sequence ID" value="GAA2774006.1"/>
    <property type="molecule type" value="Genomic_DNA"/>
</dbReference>
<sequence>MNVVDANLPDGAIVIGYVASIKYIDPEDGEVTLMNTRSADLSRWEAVGMLISASDDFRARMQEVEDE</sequence>
<keyword evidence="2" id="KW-1185">Reference proteome</keyword>
<evidence type="ECO:0000313" key="1">
    <source>
        <dbReference type="EMBL" id="GAA2774006.1"/>
    </source>
</evidence>
<reference evidence="1 2" key="1">
    <citation type="journal article" date="2019" name="Int. J. Syst. Evol. Microbiol.">
        <title>The Global Catalogue of Microorganisms (GCM) 10K type strain sequencing project: providing services to taxonomists for standard genome sequencing and annotation.</title>
        <authorList>
            <consortium name="The Broad Institute Genomics Platform"/>
            <consortium name="The Broad Institute Genome Sequencing Center for Infectious Disease"/>
            <person name="Wu L."/>
            <person name="Ma J."/>
        </authorList>
    </citation>
    <scope>NUCLEOTIDE SEQUENCE [LARGE SCALE GENOMIC DNA]</scope>
    <source>
        <strain evidence="1 2">JCM 9383</strain>
    </source>
</reference>
<organism evidence="1 2">
    <name type="scientific">Saccharopolyspora taberi</name>
    <dbReference type="NCBI Taxonomy" id="60895"/>
    <lineage>
        <taxon>Bacteria</taxon>
        <taxon>Bacillati</taxon>
        <taxon>Actinomycetota</taxon>
        <taxon>Actinomycetes</taxon>
        <taxon>Pseudonocardiales</taxon>
        <taxon>Pseudonocardiaceae</taxon>
        <taxon>Saccharopolyspora</taxon>
    </lineage>
</organism>
<dbReference type="RefSeq" id="WP_344677408.1">
    <property type="nucleotide sequence ID" value="NZ_BAAAUX010000001.1"/>
</dbReference>
<dbReference type="Proteomes" id="UP001500979">
    <property type="component" value="Unassembled WGS sequence"/>
</dbReference>
<comment type="caution">
    <text evidence="1">The sequence shown here is derived from an EMBL/GenBank/DDBJ whole genome shotgun (WGS) entry which is preliminary data.</text>
</comment>
<name>A0ABN3V1A6_9PSEU</name>
<gene>
    <name evidence="1" type="ORF">GCM10010470_02270</name>
</gene>
<proteinExistence type="predicted"/>
<protein>
    <submittedName>
        <fullName evidence="1">Uncharacterized protein</fullName>
    </submittedName>
</protein>
<accession>A0ABN3V1A6</accession>
<evidence type="ECO:0000313" key="2">
    <source>
        <dbReference type="Proteomes" id="UP001500979"/>
    </source>
</evidence>